<gene>
    <name evidence="1" type="ORF">DFR87_05195</name>
</gene>
<reference evidence="2" key="3">
    <citation type="submission" date="2020-03" db="EMBL/GenBank/DDBJ databases">
        <title>Sequencing and Assembly of Multiple Reported Metal-Biooxidizing Members of the Extremely Thermoacidophilic Archaeal Family Sulfolobaceae.</title>
        <authorList>
            <person name="Counts J.A."/>
            <person name="Kelly R.M."/>
        </authorList>
    </citation>
    <scope>NUCLEOTIDE SEQUENCE [LARGE SCALE GENOMIC DNA]</scope>
    <source>
        <strain evidence="2">HO1-1</strain>
    </source>
</reference>
<keyword evidence="2" id="KW-1185">Reference proteome</keyword>
<reference evidence="1 2" key="1">
    <citation type="submission" date="2018-05" db="EMBL/GenBank/DDBJ databases">
        <title>Complete Genome Sequences of Extremely Thermoacidophilic, Metal-Mobilizing Type-Strain Members of the Archaeal Family Sulfolobaceae: Acidianus brierleyi DSM-1651T, Acidianus sulfidivorans DSM-18786T, Metallosphaera hakonensis DSM-7519T, and Metallosphaera prunae DSM-10039T.</title>
        <authorList>
            <person name="Counts J.A."/>
            <person name="Kelly R.M."/>
        </authorList>
    </citation>
    <scope>NUCLEOTIDE SEQUENCE [LARGE SCALE GENOMIC DNA]</scope>
    <source>
        <strain evidence="1 2">HO1-1</strain>
    </source>
</reference>
<protein>
    <submittedName>
        <fullName evidence="1">Uncharacterized protein</fullName>
    </submittedName>
</protein>
<reference evidence="2" key="2">
    <citation type="submission" date="2020-03" db="EMBL/GenBank/DDBJ databases">
        <title>Complete Genome Sequences of Extremely Thermoacidophilic, Metal-Mobilizing Type-Strain Members of the Archaeal Family Sulfolobaceae: Acidianus brierleyi DSM-1651T, Acidianus sulfidivorans DSM-18786T, Metallosphaera hakonensis DSM-7519T, and Metallosphaera prunae DSM-10039T.</title>
        <authorList>
            <person name="Counts J.A."/>
            <person name="Kelly R.M."/>
        </authorList>
    </citation>
    <scope>NUCLEOTIDE SEQUENCE [LARGE SCALE GENOMIC DNA]</scope>
    <source>
        <strain evidence="2">HO1-1</strain>
    </source>
</reference>
<sequence length="186" mass="22084">MCYLNISKIDRPIIERNVVLLHKEKFEKIGNDRFLKVLSTHQRVDMSKSYFYFILDKMREMGLMSDNGIAFKAVISYDMKGDKVELKEKLMYVTNDKELLVMDMERDDYSCRTCSVRSLCINYLKLVAKESGVQINKLNPREAWREVMASMRRNLIRNAPFFKIPSDQIFEKNREKEIEISCERTQ</sequence>
<dbReference type="AlphaFoldDB" id="A0A2U9IT38"/>
<dbReference type="STRING" id="1293036.GCA_001315825_02168"/>
<dbReference type="Proteomes" id="UP000247586">
    <property type="component" value="Chromosome"/>
</dbReference>
<evidence type="ECO:0000313" key="1">
    <source>
        <dbReference type="EMBL" id="AWR99195.1"/>
    </source>
</evidence>
<dbReference type="EMBL" id="CP029287">
    <property type="protein sequence ID" value="AWR99195.1"/>
    <property type="molecule type" value="Genomic_DNA"/>
</dbReference>
<accession>A0A2U9IT38</accession>
<dbReference type="OrthoDB" id="39383at2157"/>
<organism evidence="1 2">
    <name type="scientific">Metallosphaera hakonensis JCM 8857 = DSM 7519</name>
    <dbReference type="NCBI Taxonomy" id="1293036"/>
    <lineage>
        <taxon>Archaea</taxon>
        <taxon>Thermoproteota</taxon>
        <taxon>Thermoprotei</taxon>
        <taxon>Sulfolobales</taxon>
        <taxon>Sulfolobaceae</taxon>
        <taxon>Metallosphaera</taxon>
    </lineage>
</organism>
<dbReference type="KEGG" id="mhk:DFR87_05195"/>
<name>A0A2U9IT38_9CREN</name>
<evidence type="ECO:0000313" key="2">
    <source>
        <dbReference type="Proteomes" id="UP000247586"/>
    </source>
</evidence>
<proteinExistence type="predicted"/>